<gene>
    <name evidence="1" type="ORF">JEQ47_01645</name>
</gene>
<dbReference type="Proteomes" id="UP000602124">
    <property type="component" value="Unassembled WGS sequence"/>
</dbReference>
<evidence type="ECO:0000313" key="2">
    <source>
        <dbReference type="Proteomes" id="UP000602124"/>
    </source>
</evidence>
<accession>A0A934IQN2</accession>
<proteinExistence type="predicted"/>
<name>A0A934IQN2_9HYPH</name>
<reference evidence="1" key="1">
    <citation type="submission" date="2020-12" db="EMBL/GenBank/DDBJ databases">
        <title>Devosia sp. MSA67 isolated from Mo River.</title>
        <authorList>
            <person name="Ma F."/>
            <person name="Zi Z."/>
        </authorList>
    </citation>
    <scope>NUCLEOTIDE SEQUENCE</scope>
    <source>
        <strain evidence="1">MSA67</strain>
    </source>
</reference>
<dbReference type="AlphaFoldDB" id="A0A934IQN2"/>
<comment type="caution">
    <text evidence="1">The sequence shown here is derived from an EMBL/GenBank/DDBJ whole genome shotgun (WGS) entry which is preliminary data.</text>
</comment>
<sequence length="82" mass="9251">MHRPSIQHLLWAVRRLLRLRPPGYALHLAGPGVNGAIRGDLVPIDATVIIDRGRIFVRTGQVDFNGFEIYAEGHRTFAYQSE</sequence>
<organism evidence="1 2">
    <name type="scientific">Devosia sediminis</name>
    <dbReference type="NCBI Taxonomy" id="2798801"/>
    <lineage>
        <taxon>Bacteria</taxon>
        <taxon>Pseudomonadati</taxon>
        <taxon>Pseudomonadota</taxon>
        <taxon>Alphaproteobacteria</taxon>
        <taxon>Hyphomicrobiales</taxon>
        <taxon>Devosiaceae</taxon>
        <taxon>Devosia</taxon>
    </lineage>
</organism>
<dbReference type="EMBL" id="JAEKMH010000001">
    <property type="protein sequence ID" value="MBJ3783411.1"/>
    <property type="molecule type" value="Genomic_DNA"/>
</dbReference>
<dbReference type="RefSeq" id="WP_198874648.1">
    <property type="nucleotide sequence ID" value="NZ_JAEKMH010000001.1"/>
</dbReference>
<protein>
    <submittedName>
        <fullName evidence="1">Uncharacterized protein</fullName>
    </submittedName>
</protein>
<keyword evidence="2" id="KW-1185">Reference proteome</keyword>
<evidence type="ECO:0000313" key="1">
    <source>
        <dbReference type="EMBL" id="MBJ3783411.1"/>
    </source>
</evidence>